<keyword evidence="2" id="KW-0378">Hydrolase</keyword>
<dbReference type="GO" id="GO:0003677">
    <property type="term" value="F:DNA binding"/>
    <property type="evidence" value="ECO:0007669"/>
    <property type="project" value="InterPro"/>
</dbReference>
<evidence type="ECO:0000259" key="1">
    <source>
        <dbReference type="Pfam" id="PF13392"/>
    </source>
</evidence>
<dbReference type="EMBL" id="BK057793">
    <property type="protein sequence ID" value="DAE92026.1"/>
    <property type="molecule type" value="Genomic_DNA"/>
</dbReference>
<dbReference type="InterPro" id="IPR036955">
    <property type="entry name" value="AP2/ERF_dom_sf"/>
</dbReference>
<dbReference type="SUPFAM" id="SSF54171">
    <property type="entry name" value="DNA-binding domain"/>
    <property type="match status" value="1"/>
</dbReference>
<dbReference type="GO" id="GO:0003700">
    <property type="term" value="F:DNA-binding transcription factor activity"/>
    <property type="evidence" value="ECO:0007669"/>
    <property type="project" value="InterPro"/>
</dbReference>
<dbReference type="InterPro" id="IPR003615">
    <property type="entry name" value="HNH_nuc"/>
</dbReference>
<organism evidence="2">
    <name type="scientific">Siphoviridae sp. ctKy93</name>
    <dbReference type="NCBI Taxonomy" id="2827569"/>
    <lineage>
        <taxon>Viruses</taxon>
        <taxon>Duplodnaviria</taxon>
        <taxon>Heunggongvirae</taxon>
        <taxon>Uroviricota</taxon>
        <taxon>Caudoviricetes</taxon>
    </lineage>
</organism>
<dbReference type="Gene3D" id="3.30.730.10">
    <property type="entry name" value="AP2/ERF domain"/>
    <property type="match status" value="1"/>
</dbReference>
<name>A0A8S5RRQ6_9CAUD</name>
<evidence type="ECO:0000313" key="2">
    <source>
        <dbReference type="EMBL" id="DAE92026.1"/>
    </source>
</evidence>
<accession>A0A8S5RRQ6</accession>
<feature type="domain" description="HNH nuclease" evidence="1">
    <location>
        <begin position="60"/>
        <end position="90"/>
    </location>
</feature>
<keyword evidence="2" id="KW-0540">Nuclease</keyword>
<reference evidence="2" key="1">
    <citation type="journal article" date="2021" name="Proc. Natl. Acad. Sci. U.S.A.">
        <title>A Catalog of Tens of Thousands of Viruses from Human Metagenomes Reveals Hidden Associations with Chronic Diseases.</title>
        <authorList>
            <person name="Tisza M.J."/>
            <person name="Buck C.B."/>
        </authorList>
    </citation>
    <scope>NUCLEOTIDE SEQUENCE</scope>
    <source>
        <strain evidence="2">CtKy93</strain>
    </source>
</reference>
<proteinExistence type="predicted"/>
<dbReference type="Pfam" id="PF13392">
    <property type="entry name" value="HNH_3"/>
    <property type="match status" value="1"/>
</dbReference>
<sequence length="147" mass="17781">MNWWMKIVSKDTTAEANLFLIDKEDYERICKYRWNKGEKHRYWRNRSLGSMSRFIMCLTDKNYVVDHINGDTNDNRKCNLRICTQRQNSMNRHYDKVMGVWEENGKWKARITTRQKLLQLGIFDTEEEAIKARKDAEKKYFGEFAPK</sequence>
<keyword evidence="2" id="KW-0255">Endonuclease</keyword>
<dbReference type="Gene3D" id="3.90.75.20">
    <property type="match status" value="1"/>
</dbReference>
<dbReference type="SUPFAM" id="SSF54060">
    <property type="entry name" value="His-Me finger endonucleases"/>
    <property type="match status" value="1"/>
</dbReference>
<dbReference type="GO" id="GO:0004519">
    <property type="term" value="F:endonuclease activity"/>
    <property type="evidence" value="ECO:0007669"/>
    <property type="project" value="UniProtKB-KW"/>
</dbReference>
<dbReference type="InterPro" id="IPR044925">
    <property type="entry name" value="His-Me_finger_sf"/>
</dbReference>
<protein>
    <submittedName>
        <fullName evidence="2">Homing endonuclease</fullName>
    </submittedName>
</protein>
<dbReference type="InterPro" id="IPR016177">
    <property type="entry name" value="DNA-bd_dom_sf"/>
</dbReference>